<dbReference type="OrthoDB" id="10251508at2759"/>
<feature type="transmembrane region" description="Helical" evidence="7">
    <location>
        <begin position="894"/>
        <end position="919"/>
    </location>
</feature>
<dbReference type="InterPro" id="IPR036458">
    <property type="entry name" value="Na:dicarbo_symporter_sf"/>
</dbReference>
<dbReference type="InterPro" id="IPR024129">
    <property type="entry name" value="Sphingomy_SMPD4"/>
</dbReference>
<dbReference type="InterPro" id="IPR001991">
    <property type="entry name" value="Na-dicarboxylate_symporter"/>
</dbReference>
<dbReference type="SUPFAM" id="SSF118215">
    <property type="entry name" value="Proton glutamate symport protein"/>
    <property type="match status" value="1"/>
</dbReference>
<accession>A0A9N9X288</accession>
<evidence type="ECO:0000256" key="3">
    <source>
        <dbReference type="ARBA" id="ARBA00022448"/>
    </source>
</evidence>
<evidence type="ECO:0000313" key="8">
    <source>
        <dbReference type="EMBL" id="CAG9817562.1"/>
    </source>
</evidence>
<dbReference type="Proteomes" id="UP001153737">
    <property type="component" value="Chromosome 15"/>
</dbReference>
<evidence type="ECO:0008006" key="10">
    <source>
        <dbReference type="Google" id="ProtNLM"/>
    </source>
</evidence>
<dbReference type="GO" id="GO:0006685">
    <property type="term" value="P:sphingomyelin catabolic process"/>
    <property type="evidence" value="ECO:0007669"/>
    <property type="project" value="TreeGrafter"/>
</dbReference>
<dbReference type="Gene3D" id="1.10.3860.10">
    <property type="entry name" value="Sodium:dicarboxylate symporter"/>
    <property type="match status" value="1"/>
</dbReference>
<dbReference type="EMBL" id="OU896721">
    <property type="protein sequence ID" value="CAG9817562.1"/>
    <property type="molecule type" value="Genomic_DNA"/>
</dbReference>
<evidence type="ECO:0000256" key="5">
    <source>
        <dbReference type="ARBA" id="ARBA00022989"/>
    </source>
</evidence>
<keyword evidence="5 7" id="KW-1133">Transmembrane helix</keyword>
<sequence>MHVKEQDNFLVGIQHALSLPIRTRCAELTVLLDRASLLQQHNLFPVLIDNIFGPQGTLSWGLRTTTETQCEDFRQLQHFLSPCGPLFKLIYTLLKDSNIKYDFPLAFLPTKIRQFLEHSSGHPFYSELCHINSQAKHVVSLMLNPFDFYMFHFAYHLINPWQQRAGSAVTSWNTVYYVLCCDYIIHFLPTEPGAVVLPLIYYNGKNPLQAMNRNLFEQQPKSSGLINAKTLANANEDSFQNNLDVHHPRNDIWRSESVLTIFTDMWLHNNQVNETDSSLSSSYNSSPSMRSFHHNELPTGEYMRIIRVLIKQLHSFHASARADDTYMGELKKISLHMIQGKFYIFLRNLIHRWPLDGSFRLVLELWLSFIQPWRYPPNNLIKHINKKETNPDLDDITAGSQNGVEKEFIPFIAENLLAFVVIFQQLLPRFGRVDLVSPKMSLMLYRISKVFDQPNLPEFIREVERCVENNNSPTHKFNNDPWKNNLPPLNPTATWSTNTGGRNLLAAPFLGGEPPADRKWAAIVRQRIFELEGPNFVYRPLFSEPPAPEVFELIMQIKRSIRYAEELVRNKEREEEELYSGFWGSIKYFFQNPVPNDEFTLKDRQKVPMYLQVSLQNLMDMFNITTEILDREPELEPAPSYGSSAFDMSDDMKFLTPEKVRTRIKSIRYDGDPDLHPIKTSENTFLVRTLYQIAQKINEIYGPTFYQLYHSPTFAGRLAQEILCPPRTVFRYDKSTMGSPRVGSHLPPRVSLRFMGSYKFMAYFLLGALVAWMLGYSAIFDVIMKMVYGVTWITPVGVCSLICSKILSVNDLYRVTVQLGWFIMTVLIGVMLYQLVIMQLLYMVIVKKNPYQYYVALAPGMLTAFATASTAASLPITFEIMDKKVMIEPKISRFVLPIGCNVHLDGTAMFLPIATIFIAQISGISLGIGKLITVGIVSVITSLSSASVPSGALVLLLSVLASIDVFVPEVSLLFAIDWLVDRIRTTNNMLGNCYTAAIVEKLSKIELSLDDSTVIKKECHDVLETLVKKPGDSIDFV</sequence>
<evidence type="ECO:0000256" key="2">
    <source>
        <dbReference type="ARBA" id="ARBA00004167"/>
    </source>
</evidence>
<dbReference type="Pfam" id="PF14724">
    <property type="entry name" value="mit_SMPDase"/>
    <property type="match status" value="1"/>
</dbReference>
<keyword evidence="3" id="KW-0813">Transport</keyword>
<comment type="subcellular location">
    <subcellularLocation>
        <location evidence="1">Membrane</location>
        <topology evidence="1">Multi-pass membrane protein</topology>
    </subcellularLocation>
    <subcellularLocation>
        <location evidence="2">Membrane</location>
        <topology evidence="2">Single-pass membrane protein</topology>
    </subcellularLocation>
</comment>
<dbReference type="PANTHER" id="PTHR12988">
    <property type="entry name" value="SPHINGOMYELIN PHOSPHODIESTERASE 4"/>
    <property type="match status" value="1"/>
</dbReference>
<evidence type="ECO:0000256" key="1">
    <source>
        <dbReference type="ARBA" id="ARBA00004141"/>
    </source>
</evidence>
<dbReference type="GO" id="GO:0015293">
    <property type="term" value="F:symporter activity"/>
    <property type="evidence" value="ECO:0007669"/>
    <property type="project" value="InterPro"/>
</dbReference>
<feature type="transmembrane region" description="Helical" evidence="7">
    <location>
        <begin position="760"/>
        <end position="779"/>
    </location>
</feature>
<keyword evidence="6 7" id="KW-0472">Membrane</keyword>
<dbReference type="GO" id="GO:0046513">
    <property type="term" value="P:ceramide biosynthetic process"/>
    <property type="evidence" value="ECO:0007669"/>
    <property type="project" value="TreeGrafter"/>
</dbReference>
<feature type="transmembrane region" description="Helical" evidence="7">
    <location>
        <begin position="819"/>
        <end position="841"/>
    </location>
</feature>
<reference evidence="8" key="1">
    <citation type="submission" date="2022-01" db="EMBL/GenBank/DDBJ databases">
        <authorList>
            <person name="King R."/>
        </authorList>
    </citation>
    <scope>NUCLEOTIDE SEQUENCE</scope>
</reference>
<organism evidence="8 9">
    <name type="scientific">Phaedon cochleariae</name>
    <name type="common">Mustard beetle</name>
    <dbReference type="NCBI Taxonomy" id="80249"/>
    <lineage>
        <taxon>Eukaryota</taxon>
        <taxon>Metazoa</taxon>
        <taxon>Ecdysozoa</taxon>
        <taxon>Arthropoda</taxon>
        <taxon>Hexapoda</taxon>
        <taxon>Insecta</taxon>
        <taxon>Pterygota</taxon>
        <taxon>Neoptera</taxon>
        <taxon>Endopterygota</taxon>
        <taxon>Coleoptera</taxon>
        <taxon>Polyphaga</taxon>
        <taxon>Cucujiformia</taxon>
        <taxon>Chrysomeloidea</taxon>
        <taxon>Chrysomelidae</taxon>
        <taxon>Chrysomelinae</taxon>
        <taxon>Chrysomelini</taxon>
        <taxon>Phaedon</taxon>
    </lineage>
</organism>
<keyword evidence="9" id="KW-1185">Reference proteome</keyword>
<dbReference type="Pfam" id="PF00375">
    <property type="entry name" value="SDF"/>
    <property type="match status" value="1"/>
</dbReference>
<dbReference type="AlphaFoldDB" id="A0A9N9X288"/>
<dbReference type="GO" id="GO:0050290">
    <property type="term" value="F:sphingomyelin phosphodiesterase D activity"/>
    <property type="evidence" value="ECO:0007669"/>
    <property type="project" value="InterPro"/>
</dbReference>
<evidence type="ECO:0000256" key="7">
    <source>
        <dbReference type="SAM" id="Phobius"/>
    </source>
</evidence>
<keyword evidence="4 7" id="KW-0812">Transmembrane</keyword>
<dbReference type="GO" id="GO:0046475">
    <property type="term" value="P:glycerophospholipid catabolic process"/>
    <property type="evidence" value="ECO:0007669"/>
    <property type="project" value="TreeGrafter"/>
</dbReference>
<dbReference type="PANTHER" id="PTHR12988:SF6">
    <property type="entry name" value="SPHINGOMYELIN PHOSPHODIESTERASE 4"/>
    <property type="match status" value="1"/>
</dbReference>
<evidence type="ECO:0000256" key="4">
    <source>
        <dbReference type="ARBA" id="ARBA00022692"/>
    </source>
</evidence>
<name>A0A9N9X288_PHACE</name>
<protein>
    <recommendedName>
        <fullName evidence="10">Amino acid transporter</fullName>
    </recommendedName>
</protein>
<reference evidence="8" key="2">
    <citation type="submission" date="2022-10" db="EMBL/GenBank/DDBJ databases">
        <authorList>
            <consortium name="ENA_rothamsted_submissions"/>
            <consortium name="culmorum"/>
            <person name="King R."/>
        </authorList>
    </citation>
    <scope>NUCLEOTIDE SEQUENCE</scope>
</reference>
<evidence type="ECO:0000256" key="6">
    <source>
        <dbReference type="ARBA" id="ARBA00023136"/>
    </source>
</evidence>
<feature type="transmembrane region" description="Helical" evidence="7">
    <location>
        <begin position="853"/>
        <end position="874"/>
    </location>
</feature>
<proteinExistence type="predicted"/>
<dbReference type="GO" id="GO:0016020">
    <property type="term" value="C:membrane"/>
    <property type="evidence" value="ECO:0007669"/>
    <property type="project" value="UniProtKB-SubCell"/>
</dbReference>
<evidence type="ECO:0000313" key="9">
    <source>
        <dbReference type="Proteomes" id="UP001153737"/>
    </source>
</evidence>
<gene>
    <name evidence="8" type="ORF">PHAECO_LOCUS4595</name>
</gene>
<feature type="transmembrane region" description="Helical" evidence="7">
    <location>
        <begin position="931"/>
        <end position="948"/>
    </location>
</feature>
<feature type="transmembrane region" description="Helical" evidence="7">
    <location>
        <begin position="786"/>
        <end position="807"/>
    </location>
</feature>